<reference evidence="2" key="1">
    <citation type="submission" date="2016-02" db="EMBL/GenBank/DDBJ databases">
        <title>Draft genome sequence of Microdochium bolleyi, a fungal endophyte of beachgrass.</title>
        <authorList>
            <consortium name="DOE Joint Genome Institute"/>
            <person name="David A.S."/>
            <person name="May G."/>
            <person name="Haridas S."/>
            <person name="Lim J."/>
            <person name="Wang M."/>
            <person name="Labutti K."/>
            <person name="Lipzen A."/>
            <person name="Barry K."/>
            <person name="Grigoriev I.V."/>
        </authorList>
    </citation>
    <scope>NUCLEOTIDE SEQUENCE [LARGE SCALE GENOMIC DNA]</scope>
    <source>
        <strain evidence="2">J235TASD1</strain>
    </source>
</reference>
<dbReference type="AlphaFoldDB" id="A0A136INE0"/>
<gene>
    <name evidence="1" type="ORF">Micbo1qcDRAFT_179969</name>
</gene>
<accession>A0A136INE0</accession>
<keyword evidence="2" id="KW-1185">Reference proteome</keyword>
<dbReference type="OrthoDB" id="3758478at2759"/>
<evidence type="ECO:0000313" key="2">
    <source>
        <dbReference type="Proteomes" id="UP000070501"/>
    </source>
</evidence>
<protein>
    <recommendedName>
        <fullName evidence="3">SnoaL-like domain-containing protein</fullName>
    </recommendedName>
</protein>
<evidence type="ECO:0008006" key="3">
    <source>
        <dbReference type="Google" id="ProtNLM"/>
    </source>
</evidence>
<name>A0A136INE0_9PEZI</name>
<organism evidence="1 2">
    <name type="scientific">Microdochium bolleyi</name>
    <dbReference type="NCBI Taxonomy" id="196109"/>
    <lineage>
        <taxon>Eukaryota</taxon>
        <taxon>Fungi</taxon>
        <taxon>Dikarya</taxon>
        <taxon>Ascomycota</taxon>
        <taxon>Pezizomycotina</taxon>
        <taxon>Sordariomycetes</taxon>
        <taxon>Xylariomycetidae</taxon>
        <taxon>Xylariales</taxon>
        <taxon>Microdochiaceae</taxon>
        <taxon>Microdochium</taxon>
    </lineage>
</organism>
<sequence>MVAPSCLYAAMSYTVMTFFADYERAAAGAPASTISSTLAPDCKRYFRPQSFLDAAGFPPGFFFNNTGYEASVGPELGVTQSANWTIINLSIDERQRTAAALTEYRVRLCGSEEYFLEFEWTWYFDKTGQKIEKIIEFVDPINALREAADAADLAATGAKC</sequence>
<evidence type="ECO:0000313" key="1">
    <source>
        <dbReference type="EMBL" id="KXJ86441.1"/>
    </source>
</evidence>
<dbReference type="EMBL" id="KQ964268">
    <property type="protein sequence ID" value="KXJ86441.1"/>
    <property type="molecule type" value="Genomic_DNA"/>
</dbReference>
<dbReference type="Proteomes" id="UP000070501">
    <property type="component" value="Unassembled WGS sequence"/>
</dbReference>
<proteinExistence type="predicted"/>
<dbReference type="InParanoid" id="A0A136INE0"/>